<evidence type="ECO:0000256" key="2">
    <source>
        <dbReference type="SAM" id="MobiDB-lite"/>
    </source>
</evidence>
<dbReference type="Proteomes" id="UP000886476">
    <property type="component" value="Unassembled WGS sequence"/>
</dbReference>
<proteinExistence type="predicted"/>
<dbReference type="SUPFAM" id="SSF47413">
    <property type="entry name" value="lambda repressor-like DNA-binding domains"/>
    <property type="match status" value="1"/>
</dbReference>
<sequence length="160" mass="18207">MKKSSRRTDRNESSAKKPQTRKDFQRARQPTPVHEIIGNRIRRFRIAKGLSQEELARRLGLSFQQIQKYEKGTNRVDAARLVQIARTLEADILEFYGEAVDQRAASTPAASDLYLATSECNRMLEALINIKSAPLRQQIVSFAEVIAEKSSGRQKDDECQ</sequence>
<reference evidence="4" key="1">
    <citation type="submission" date="2020-05" db="EMBL/GenBank/DDBJ databases">
        <title>Nod-independent and nitrogen-fixing Bradyrhizobium aeschynomene sp. nov. isolated from nodules of Aeschynomene indica.</title>
        <authorList>
            <person name="Zhang Z."/>
        </authorList>
    </citation>
    <scope>NUCLEOTIDE SEQUENCE</scope>
    <source>
        <strain evidence="4">83012</strain>
    </source>
</reference>
<dbReference type="SMART" id="SM00530">
    <property type="entry name" value="HTH_XRE"/>
    <property type="match status" value="1"/>
</dbReference>
<dbReference type="InterPro" id="IPR010982">
    <property type="entry name" value="Lambda_DNA-bd_dom_sf"/>
</dbReference>
<gene>
    <name evidence="4" type="ORF">HL667_32195</name>
</gene>
<protein>
    <submittedName>
        <fullName evidence="4">Helix-turn-helix transcriptional regulator</fullName>
    </submittedName>
</protein>
<dbReference type="InterPro" id="IPR001387">
    <property type="entry name" value="Cro/C1-type_HTH"/>
</dbReference>
<evidence type="ECO:0000259" key="3">
    <source>
        <dbReference type="PROSITE" id="PS50943"/>
    </source>
</evidence>
<dbReference type="Gene3D" id="1.10.260.40">
    <property type="entry name" value="lambda repressor-like DNA-binding domains"/>
    <property type="match status" value="1"/>
</dbReference>
<dbReference type="RefSeq" id="WP_172114982.1">
    <property type="nucleotide sequence ID" value="NZ_JABFDM010000021.1"/>
</dbReference>
<dbReference type="PROSITE" id="PS50943">
    <property type="entry name" value="HTH_CROC1"/>
    <property type="match status" value="1"/>
</dbReference>
<dbReference type="PANTHER" id="PTHR46797">
    <property type="entry name" value="HTH-TYPE TRANSCRIPTIONAL REGULATOR"/>
    <property type="match status" value="1"/>
</dbReference>
<feature type="region of interest" description="Disordered" evidence="2">
    <location>
        <begin position="1"/>
        <end position="31"/>
    </location>
</feature>
<keyword evidence="1" id="KW-0238">DNA-binding</keyword>
<dbReference type="PANTHER" id="PTHR46797:SF1">
    <property type="entry name" value="METHYLPHOSPHONATE SYNTHASE"/>
    <property type="match status" value="1"/>
</dbReference>
<dbReference type="Pfam" id="PF01381">
    <property type="entry name" value="HTH_3"/>
    <property type="match status" value="1"/>
</dbReference>
<organism evidence="4 5">
    <name type="scientific">Bradyrhizobium aeschynomenes</name>
    <dbReference type="NCBI Taxonomy" id="2734909"/>
    <lineage>
        <taxon>Bacteria</taxon>
        <taxon>Pseudomonadati</taxon>
        <taxon>Pseudomonadota</taxon>
        <taxon>Alphaproteobacteria</taxon>
        <taxon>Hyphomicrobiales</taxon>
        <taxon>Nitrobacteraceae</taxon>
        <taxon>Bradyrhizobium</taxon>
    </lineage>
</organism>
<keyword evidence="5" id="KW-1185">Reference proteome</keyword>
<comment type="caution">
    <text evidence="4">The sequence shown here is derived from an EMBL/GenBank/DDBJ whole genome shotgun (WGS) entry which is preliminary data.</text>
</comment>
<name>A0ABX2CNB9_9BRAD</name>
<dbReference type="EMBL" id="JABFDN010000021">
    <property type="protein sequence ID" value="NPU69696.1"/>
    <property type="molecule type" value="Genomic_DNA"/>
</dbReference>
<dbReference type="InterPro" id="IPR050807">
    <property type="entry name" value="TransReg_Diox_bact_type"/>
</dbReference>
<evidence type="ECO:0000313" key="5">
    <source>
        <dbReference type="Proteomes" id="UP000886476"/>
    </source>
</evidence>
<feature type="compositionally biased region" description="Basic and acidic residues" evidence="2">
    <location>
        <begin position="1"/>
        <end position="26"/>
    </location>
</feature>
<evidence type="ECO:0000313" key="4">
    <source>
        <dbReference type="EMBL" id="NPU69696.1"/>
    </source>
</evidence>
<feature type="domain" description="HTH cro/C1-type" evidence="3">
    <location>
        <begin position="41"/>
        <end position="95"/>
    </location>
</feature>
<accession>A0ABX2CNB9</accession>
<dbReference type="CDD" id="cd00093">
    <property type="entry name" value="HTH_XRE"/>
    <property type="match status" value="1"/>
</dbReference>
<evidence type="ECO:0000256" key="1">
    <source>
        <dbReference type="ARBA" id="ARBA00023125"/>
    </source>
</evidence>